<dbReference type="PIRSF" id="PIRSF005814">
    <property type="entry name" value="MutS_YshD"/>
    <property type="match status" value="1"/>
</dbReference>
<keyword evidence="5 8" id="KW-0067">ATP-binding</keyword>
<dbReference type="SMART" id="SM00463">
    <property type="entry name" value="SMR"/>
    <property type="match status" value="1"/>
</dbReference>
<dbReference type="PROSITE" id="PS00486">
    <property type="entry name" value="DNA_MISMATCH_REPAIR_2"/>
    <property type="match status" value="1"/>
</dbReference>
<feature type="domain" description="Smr" evidence="10">
    <location>
        <begin position="711"/>
        <end position="786"/>
    </location>
</feature>
<dbReference type="AlphaFoldDB" id="A0A1M4XGJ5"/>
<dbReference type="InterPro" id="IPR007696">
    <property type="entry name" value="DNA_mismatch_repair_MutS_core"/>
</dbReference>
<dbReference type="NCBIfam" id="TIGR01069">
    <property type="entry name" value="mutS2"/>
    <property type="match status" value="1"/>
</dbReference>
<dbReference type="GO" id="GO:0140664">
    <property type="term" value="F:ATP-dependent DNA damage sensor activity"/>
    <property type="evidence" value="ECO:0007669"/>
    <property type="project" value="InterPro"/>
</dbReference>
<dbReference type="InterPro" id="IPR005747">
    <property type="entry name" value="MutS2"/>
</dbReference>
<dbReference type="SMART" id="SM00534">
    <property type="entry name" value="MUTSac"/>
    <property type="match status" value="1"/>
</dbReference>
<feature type="binding site" evidence="8">
    <location>
        <begin position="333"/>
        <end position="340"/>
    </location>
    <ligand>
        <name>ATP</name>
        <dbReference type="ChEBI" id="CHEBI:30616"/>
    </ligand>
</feature>
<sequence length="788" mass="88411">MVSEKTLRMLEYDRVIDRLKECTASEMGREMAEKLIPTSDIDRVKTYLRETTEAKNLIYRKGSISLEGLVDIKNSVRRAEMGGVLSMGELLKIAQCLKIAEKVKSYLGDEDDDLVLLKDYINGLKVNRTLHDSITRAIISEEEMADTASPALYNIRKQIINMNEKIREKLNSYISSPNYQKMLQDNIITMRGNRYVLPVKQEYRNAIPGIIHDQSSSGATLFIEPMAIVEANNDINQLRLKERDEIERILMELSDMVAANADMLRSNQDILAKLDFIFAKALLSFKMNGVEPVLNNSRYINLKGARHPLIDADVVVPIDIYVGDQFTTLIITGPNTGGKTVTLKTVGLLTLMAQAGLHISADEGTTIAVFDRIFADIGDEQSIEQSLSTFSAHMTNIVEILKNVNSNSLVLFDELGAGTDPAEGASLAMAILDRVSSIGAITIATTHYSELKAYALTKEFAENASVEFDVETLRPTYRLLIGVPGKSNAYEISRRLGLDESIIEHARGFLTDENIKFEDLVIDLENKRNMAEKERKEAEALRIQLDNLKREYEEKIRELKLEYKKKLDEARREASNLLIDVRREADLLLKDLRKEMKEGDLRQRIKEIETAKEKINRMLGMVLPEDEEQEQYADARPEDIKPGDEVLVISLNNRGVVQSVNGDEVLVQLGIMKVNVPISDIKKQKPAKAMSKKSGIGKMVAQKSMYISSSIDLRGKNLEEALMELDKYIDDAYLANLSTVTVIHGIGTGVLKNGIRQYLKSNGHVQSFRPGRYGEGGDGVTIVELKSR</sequence>
<keyword evidence="6 8" id="KW-0694">RNA-binding</keyword>
<keyword evidence="8" id="KW-0255">Endonuclease</keyword>
<protein>
    <recommendedName>
        <fullName evidence="8">Endonuclease MutS2</fullName>
        <ecNumber evidence="8">3.1.-.-</ecNumber>
    </recommendedName>
    <alternativeName>
        <fullName evidence="8">Ribosome-associated protein quality control-upstream factor</fullName>
        <shortName evidence="8">RQC-upstream factor</shortName>
        <shortName evidence="8">RqcU</shortName>
        <ecNumber evidence="8">3.6.4.-</ecNumber>
    </alternativeName>
</protein>
<dbReference type="Gene3D" id="3.40.50.300">
    <property type="entry name" value="P-loop containing nucleotide triphosphate hydrolases"/>
    <property type="match status" value="1"/>
</dbReference>
<dbReference type="CDD" id="cd03280">
    <property type="entry name" value="ABC_MutS2"/>
    <property type="match status" value="1"/>
</dbReference>
<evidence type="ECO:0000256" key="9">
    <source>
        <dbReference type="SAM" id="Coils"/>
    </source>
</evidence>
<dbReference type="GO" id="GO:0006298">
    <property type="term" value="P:mismatch repair"/>
    <property type="evidence" value="ECO:0007669"/>
    <property type="project" value="InterPro"/>
</dbReference>
<evidence type="ECO:0000256" key="3">
    <source>
        <dbReference type="ARBA" id="ARBA00022741"/>
    </source>
</evidence>
<evidence type="ECO:0000313" key="11">
    <source>
        <dbReference type="EMBL" id="SHE92538.1"/>
    </source>
</evidence>
<dbReference type="SUPFAM" id="SSF160443">
    <property type="entry name" value="SMR domain-like"/>
    <property type="match status" value="1"/>
</dbReference>
<dbReference type="EC" id="3.6.4.-" evidence="8"/>
<dbReference type="SMART" id="SM00533">
    <property type="entry name" value="MUTSd"/>
    <property type="match status" value="1"/>
</dbReference>
<dbReference type="Pfam" id="PF20297">
    <property type="entry name" value="MSSS"/>
    <property type="match status" value="1"/>
</dbReference>
<dbReference type="InterPro" id="IPR002625">
    <property type="entry name" value="Smr_dom"/>
</dbReference>
<dbReference type="GO" id="GO:0004519">
    <property type="term" value="F:endonuclease activity"/>
    <property type="evidence" value="ECO:0007669"/>
    <property type="project" value="UniProtKB-UniRule"/>
</dbReference>
<keyword evidence="1 8" id="KW-0540">Nuclease</keyword>
<gene>
    <name evidence="8" type="primary">mutS2</name>
    <name evidence="8" type="synonym">rqcU</name>
    <name evidence="11" type="ORF">SAMN02746089_01009</name>
</gene>
<keyword evidence="7 8" id="KW-0238">DNA-binding</keyword>
<evidence type="ECO:0000256" key="7">
    <source>
        <dbReference type="ARBA" id="ARBA00023125"/>
    </source>
</evidence>
<comment type="function">
    <text evidence="8">Acts as a ribosome collision sensor, splitting the ribosome into its 2 subunits. Detects stalled/collided 70S ribosomes which it binds and splits by an ATP-hydrolysis driven conformational change. Acts upstream of the ribosome quality control system (RQC), a ribosome-associated complex that mediates the extraction of incompletely synthesized nascent chains from stalled ribosomes and their subsequent degradation. Probably generates substrates for RQC.</text>
</comment>
<dbReference type="InterPro" id="IPR046893">
    <property type="entry name" value="MSSS"/>
</dbReference>
<dbReference type="Pfam" id="PF01713">
    <property type="entry name" value="Smr"/>
    <property type="match status" value="1"/>
</dbReference>
<comment type="similarity">
    <text evidence="8">Belongs to the DNA mismatch repair MutS family. MutS2 subfamily.</text>
</comment>
<dbReference type="GO" id="GO:0045910">
    <property type="term" value="P:negative regulation of DNA recombination"/>
    <property type="evidence" value="ECO:0007669"/>
    <property type="project" value="InterPro"/>
</dbReference>
<dbReference type="FunFam" id="3.40.50.300:FF:000830">
    <property type="entry name" value="Endonuclease MutS2"/>
    <property type="match status" value="1"/>
</dbReference>
<evidence type="ECO:0000313" key="12">
    <source>
        <dbReference type="Proteomes" id="UP000184088"/>
    </source>
</evidence>
<dbReference type="InterPro" id="IPR036063">
    <property type="entry name" value="Smr_dom_sf"/>
</dbReference>
<dbReference type="HAMAP" id="MF_00092">
    <property type="entry name" value="MutS2"/>
    <property type="match status" value="1"/>
</dbReference>
<organism evidence="11 12">
    <name type="scientific">Caldanaerobius fijiensis DSM 17918</name>
    <dbReference type="NCBI Taxonomy" id="1121256"/>
    <lineage>
        <taxon>Bacteria</taxon>
        <taxon>Bacillati</taxon>
        <taxon>Bacillota</taxon>
        <taxon>Clostridia</taxon>
        <taxon>Thermoanaerobacterales</taxon>
        <taxon>Thermoanaerobacteraceae</taxon>
        <taxon>Caldanaerobius</taxon>
    </lineage>
</organism>
<evidence type="ECO:0000256" key="5">
    <source>
        <dbReference type="ARBA" id="ARBA00022840"/>
    </source>
</evidence>
<dbReference type="GO" id="GO:0072344">
    <property type="term" value="P:rescue of stalled ribosome"/>
    <property type="evidence" value="ECO:0007669"/>
    <property type="project" value="UniProtKB-UniRule"/>
</dbReference>
<evidence type="ECO:0000256" key="1">
    <source>
        <dbReference type="ARBA" id="ARBA00022722"/>
    </source>
</evidence>
<evidence type="ECO:0000256" key="8">
    <source>
        <dbReference type="HAMAP-Rule" id="MF_00092"/>
    </source>
</evidence>
<comment type="function">
    <text evidence="8">Endonuclease that is involved in the suppression of homologous recombination and thus may have a key role in the control of bacterial genetic diversity.</text>
</comment>
<keyword evidence="2 8" id="KW-0699">rRNA-binding</keyword>
<dbReference type="InterPro" id="IPR027417">
    <property type="entry name" value="P-loop_NTPase"/>
</dbReference>
<dbReference type="SUPFAM" id="SSF48334">
    <property type="entry name" value="DNA repair protein MutS, domain III"/>
    <property type="match status" value="1"/>
</dbReference>
<dbReference type="Proteomes" id="UP000184088">
    <property type="component" value="Unassembled WGS sequence"/>
</dbReference>
<evidence type="ECO:0000259" key="10">
    <source>
        <dbReference type="PROSITE" id="PS50828"/>
    </source>
</evidence>
<dbReference type="GO" id="GO:0043023">
    <property type="term" value="F:ribosomal large subunit binding"/>
    <property type="evidence" value="ECO:0007669"/>
    <property type="project" value="UniProtKB-UniRule"/>
</dbReference>
<dbReference type="EMBL" id="FQVH01000008">
    <property type="protein sequence ID" value="SHE92538.1"/>
    <property type="molecule type" value="Genomic_DNA"/>
</dbReference>
<accession>A0A1M4XGJ5</accession>
<keyword evidence="3 8" id="KW-0547">Nucleotide-binding</keyword>
<dbReference type="RefSeq" id="WP_268761594.1">
    <property type="nucleotide sequence ID" value="NZ_FQVH01000008.1"/>
</dbReference>
<comment type="subunit">
    <text evidence="8">Homodimer. Binds to stalled ribosomes, contacting rRNA.</text>
</comment>
<dbReference type="GO" id="GO:0005524">
    <property type="term" value="F:ATP binding"/>
    <property type="evidence" value="ECO:0007669"/>
    <property type="project" value="UniProtKB-UniRule"/>
</dbReference>
<dbReference type="EC" id="3.1.-.-" evidence="8"/>
<dbReference type="InterPro" id="IPR036187">
    <property type="entry name" value="DNA_mismatch_repair_MutS_sf"/>
</dbReference>
<keyword evidence="12" id="KW-1185">Reference proteome</keyword>
<keyword evidence="4 8" id="KW-0378">Hydrolase</keyword>
<dbReference type="Gene3D" id="3.30.1370.110">
    <property type="match status" value="1"/>
</dbReference>
<dbReference type="PROSITE" id="PS50828">
    <property type="entry name" value="SMR"/>
    <property type="match status" value="1"/>
</dbReference>
<dbReference type="GO" id="GO:0016887">
    <property type="term" value="F:ATP hydrolysis activity"/>
    <property type="evidence" value="ECO:0007669"/>
    <property type="project" value="InterPro"/>
</dbReference>
<dbReference type="Pfam" id="PF00488">
    <property type="entry name" value="MutS_V"/>
    <property type="match status" value="1"/>
</dbReference>
<dbReference type="InterPro" id="IPR045076">
    <property type="entry name" value="MutS"/>
</dbReference>
<evidence type="ECO:0000256" key="2">
    <source>
        <dbReference type="ARBA" id="ARBA00022730"/>
    </source>
</evidence>
<dbReference type="SUPFAM" id="SSF52540">
    <property type="entry name" value="P-loop containing nucleoside triphosphate hydrolases"/>
    <property type="match status" value="1"/>
</dbReference>
<dbReference type="CDD" id="cd06503">
    <property type="entry name" value="ATP-synt_Fo_b"/>
    <property type="match status" value="1"/>
</dbReference>
<keyword evidence="9" id="KW-0175">Coiled coil</keyword>
<dbReference type="PANTHER" id="PTHR48466">
    <property type="entry name" value="OS10G0509000 PROTEIN-RELATED"/>
    <property type="match status" value="1"/>
</dbReference>
<dbReference type="PANTHER" id="PTHR48466:SF2">
    <property type="entry name" value="OS10G0509000 PROTEIN"/>
    <property type="match status" value="1"/>
</dbReference>
<dbReference type="GO" id="GO:0019843">
    <property type="term" value="F:rRNA binding"/>
    <property type="evidence" value="ECO:0007669"/>
    <property type="project" value="UniProtKB-UniRule"/>
</dbReference>
<dbReference type="InterPro" id="IPR000432">
    <property type="entry name" value="DNA_mismatch_repair_MutS_C"/>
</dbReference>
<dbReference type="GO" id="GO:0030983">
    <property type="term" value="F:mismatched DNA binding"/>
    <property type="evidence" value="ECO:0007669"/>
    <property type="project" value="InterPro"/>
</dbReference>
<feature type="coiled-coil region" evidence="9">
    <location>
        <begin position="514"/>
        <end position="584"/>
    </location>
</feature>
<evidence type="ECO:0000256" key="6">
    <source>
        <dbReference type="ARBA" id="ARBA00022884"/>
    </source>
</evidence>
<dbReference type="STRING" id="1121256.SAMN02746089_01009"/>
<proteinExistence type="inferred from homology"/>
<name>A0A1M4XGJ5_9THEO</name>
<evidence type="ECO:0000256" key="4">
    <source>
        <dbReference type="ARBA" id="ARBA00022801"/>
    </source>
</evidence>
<reference evidence="11 12" key="1">
    <citation type="submission" date="2016-11" db="EMBL/GenBank/DDBJ databases">
        <authorList>
            <person name="Jaros S."/>
            <person name="Januszkiewicz K."/>
            <person name="Wedrychowicz H."/>
        </authorList>
    </citation>
    <scope>NUCLEOTIDE SEQUENCE [LARGE SCALE GENOMIC DNA]</scope>
    <source>
        <strain evidence="11 12">DSM 17918</strain>
    </source>
</reference>